<gene>
    <name evidence="2" type="ORF">SMRZ_LOCUS15835</name>
</gene>
<proteinExistence type="inferred from homology"/>
<dbReference type="Proteomes" id="UP000277204">
    <property type="component" value="Unassembled WGS sequence"/>
</dbReference>
<organism evidence="2 3">
    <name type="scientific">Schistosoma margrebowiei</name>
    <dbReference type="NCBI Taxonomy" id="48269"/>
    <lineage>
        <taxon>Eukaryota</taxon>
        <taxon>Metazoa</taxon>
        <taxon>Spiralia</taxon>
        <taxon>Lophotrochozoa</taxon>
        <taxon>Platyhelminthes</taxon>
        <taxon>Trematoda</taxon>
        <taxon>Digenea</taxon>
        <taxon>Strigeidida</taxon>
        <taxon>Schistosomatoidea</taxon>
        <taxon>Schistosomatidae</taxon>
        <taxon>Schistosoma</taxon>
    </lineage>
</organism>
<evidence type="ECO:0000313" key="3">
    <source>
        <dbReference type="Proteomes" id="UP000277204"/>
    </source>
</evidence>
<name>A0A183MIG0_9TREM</name>
<dbReference type="InterPro" id="IPR000477">
    <property type="entry name" value="RT_dom"/>
</dbReference>
<dbReference type="PANTHER" id="PTHR33332">
    <property type="entry name" value="REVERSE TRANSCRIPTASE DOMAIN-CONTAINING PROTEIN"/>
    <property type="match status" value="1"/>
</dbReference>
<dbReference type="EMBL" id="UZAI01017007">
    <property type="protein sequence ID" value="VDP19277.1"/>
    <property type="molecule type" value="Genomic_DNA"/>
</dbReference>
<dbReference type="InterPro" id="IPR009072">
    <property type="entry name" value="Histone-fold"/>
</dbReference>
<dbReference type="GO" id="GO:0000786">
    <property type="term" value="C:nucleosome"/>
    <property type="evidence" value="ECO:0007669"/>
    <property type="project" value="InterPro"/>
</dbReference>
<dbReference type="GO" id="GO:0046982">
    <property type="term" value="F:protein heterodimerization activity"/>
    <property type="evidence" value="ECO:0007669"/>
    <property type="project" value="InterPro"/>
</dbReference>
<evidence type="ECO:0000256" key="1">
    <source>
        <dbReference type="ARBA" id="ARBA00010343"/>
    </source>
</evidence>
<dbReference type="FunFam" id="1.10.20.10:FF:000111">
    <property type="entry name" value="Histone H3"/>
    <property type="match status" value="1"/>
</dbReference>
<dbReference type="Gene3D" id="1.10.20.10">
    <property type="entry name" value="Histone, subunit A"/>
    <property type="match status" value="1"/>
</dbReference>
<accession>A0A183MIG0</accession>
<reference evidence="2 3" key="1">
    <citation type="submission" date="2018-11" db="EMBL/GenBank/DDBJ databases">
        <authorList>
            <consortium name="Pathogen Informatics"/>
        </authorList>
    </citation>
    <scope>NUCLEOTIDE SEQUENCE [LARGE SCALE GENOMIC DNA]</scope>
    <source>
        <strain evidence="2 3">Zambia</strain>
    </source>
</reference>
<dbReference type="PRINTS" id="PR00622">
    <property type="entry name" value="HISTONEH3"/>
</dbReference>
<sequence>MARTKQTARKSTGGKAPRKQLATKAARKSAPATGGVKKPHRYRPGTVALREIRRYQKSTELLIRKLSFLKPGKIPGPDGLHPRLLSSLADIISKPLSTLFNMSLSLAQLPRDWKDAIVSPTFKDGQRQIVSNYRPVSLTSIVVKLLEMIIRVRLLSHIDLHNLLAPEQHGFRNKRSCLTNLLIAREDWTAALDNGLSVDVIFIDFSKAFDKVSHVGLMQKLTSFGIIGTVREWIGNFLCDRRQRVRVNGTLSDWKPVKSGVPQGTILGPLLFLLYVNDLPLLLRSLTLLFADDVKIWRTIKSAAGHVDLQADLDDLVRWAREWGLEINARKSVLMHIGHGNSYRYTIEGKPLPCVQEHKDLGVILSHDLKWDPVFLIE</sequence>
<dbReference type="AlphaFoldDB" id="A0A183MIG0"/>
<keyword evidence="3" id="KW-1185">Reference proteome</keyword>
<protein>
    <submittedName>
        <fullName evidence="2">Uncharacterized protein</fullName>
    </submittedName>
</protein>
<dbReference type="PROSITE" id="PS50878">
    <property type="entry name" value="RT_POL"/>
    <property type="match status" value="1"/>
</dbReference>
<dbReference type="InterPro" id="IPR043502">
    <property type="entry name" value="DNA/RNA_pol_sf"/>
</dbReference>
<dbReference type="PROSITE" id="PS00322">
    <property type="entry name" value="HISTONE_H3_1"/>
    <property type="match status" value="1"/>
</dbReference>
<dbReference type="SUPFAM" id="SSF56672">
    <property type="entry name" value="DNA/RNA polymerases"/>
    <property type="match status" value="1"/>
</dbReference>
<dbReference type="SUPFAM" id="SSF47113">
    <property type="entry name" value="Histone-fold"/>
    <property type="match status" value="1"/>
</dbReference>
<dbReference type="Pfam" id="PF00078">
    <property type="entry name" value="RVT_1"/>
    <property type="match status" value="1"/>
</dbReference>
<dbReference type="CDD" id="cd01650">
    <property type="entry name" value="RT_nLTR_like"/>
    <property type="match status" value="1"/>
</dbReference>
<dbReference type="GO" id="GO:0030527">
    <property type="term" value="F:structural constituent of chromatin"/>
    <property type="evidence" value="ECO:0007669"/>
    <property type="project" value="InterPro"/>
</dbReference>
<comment type="similarity">
    <text evidence="1">Belongs to the histone H3 family.</text>
</comment>
<evidence type="ECO:0000313" key="2">
    <source>
        <dbReference type="EMBL" id="VDP19277.1"/>
    </source>
</evidence>
<dbReference type="GO" id="GO:0003677">
    <property type="term" value="F:DNA binding"/>
    <property type="evidence" value="ECO:0007669"/>
    <property type="project" value="InterPro"/>
</dbReference>
<dbReference type="InterPro" id="IPR000164">
    <property type="entry name" value="Histone_H3/CENP-A"/>
</dbReference>